<dbReference type="Gene3D" id="1.25.40.10">
    <property type="entry name" value="Tetratricopeptide repeat domain"/>
    <property type="match status" value="1"/>
</dbReference>
<dbReference type="Gene3D" id="1.20.58.320">
    <property type="entry name" value="TPR-like"/>
    <property type="match status" value="1"/>
</dbReference>
<dbReference type="Proteomes" id="UP001303373">
    <property type="component" value="Chromosome 13"/>
</dbReference>
<accession>A0AAQ3MBE4</accession>
<organism evidence="1 2">
    <name type="scientific">Acrodontium crateriforme</name>
    <dbReference type="NCBI Taxonomy" id="150365"/>
    <lineage>
        <taxon>Eukaryota</taxon>
        <taxon>Fungi</taxon>
        <taxon>Dikarya</taxon>
        <taxon>Ascomycota</taxon>
        <taxon>Pezizomycotina</taxon>
        <taxon>Dothideomycetes</taxon>
        <taxon>Dothideomycetidae</taxon>
        <taxon>Mycosphaerellales</taxon>
        <taxon>Teratosphaeriaceae</taxon>
        <taxon>Acrodontium</taxon>
    </lineage>
</organism>
<proteinExistence type="predicted"/>
<evidence type="ECO:0000313" key="2">
    <source>
        <dbReference type="Proteomes" id="UP001303373"/>
    </source>
</evidence>
<reference evidence="1 2" key="1">
    <citation type="submission" date="2023-11" db="EMBL/GenBank/DDBJ databases">
        <title>An acidophilic fungus is an integral part of prey digestion in a carnivorous sundew plant.</title>
        <authorList>
            <person name="Tsai I.J."/>
        </authorList>
    </citation>
    <scope>NUCLEOTIDE SEQUENCE [LARGE SCALE GENOMIC DNA]</scope>
    <source>
        <strain evidence="1">169a</strain>
    </source>
</reference>
<dbReference type="AlphaFoldDB" id="A0AAQ3MBE4"/>
<keyword evidence="2" id="KW-1185">Reference proteome</keyword>
<dbReference type="EMBL" id="CP138592">
    <property type="protein sequence ID" value="WPH04492.1"/>
    <property type="molecule type" value="Genomic_DNA"/>
</dbReference>
<evidence type="ECO:0008006" key="3">
    <source>
        <dbReference type="Google" id="ProtNLM"/>
    </source>
</evidence>
<dbReference type="Pfam" id="PF06041">
    <property type="entry name" value="DUF924"/>
    <property type="match status" value="1"/>
</dbReference>
<protein>
    <recommendedName>
        <fullName evidence="3">DUF924-domain-containing protein</fullName>
    </recommendedName>
</protein>
<evidence type="ECO:0000313" key="1">
    <source>
        <dbReference type="EMBL" id="WPH04492.1"/>
    </source>
</evidence>
<dbReference type="InterPro" id="IPR011990">
    <property type="entry name" value="TPR-like_helical_dom_sf"/>
</dbReference>
<sequence length="304" mass="34679">MLFRPLIQRAVLAQFTASSVRRFSAAAMATPPQSFVLDRSLFNQSLYDELRNFWFDGLSDQTTSPPFTLMQKWFGVGKTDAERAAFDDECRAKFGAALESVGPKHLALPPFMSYESDIANASTIAAPFVAEVQTARKEDDKKGAETLLSLILLLDQMPRNIHRDPEGLKLLYSFYDRLGFALLQNTLATSPELLKVWRGSVLYGPWLNMPFVHSEHEPSHRYIKEDMEKQKAEIQAASGDEDALNYVDRALKSYDQHREPIEKFGRYPHRNECLGRQNTKEEEKYLETAETFGVKQKSSKKDEL</sequence>
<gene>
    <name evidence="1" type="ORF">R9X50_00738300</name>
</gene>
<dbReference type="SUPFAM" id="SSF48452">
    <property type="entry name" value="TPR-like"/>
    <property type="match status" value="1"/>
</dbReference>
<dbReference type="InterPro" id="IPR010323">
    <property type="entry name" value="DUF924"/>
</dbReference>
<name>A0AAQ3MBE4_9PEZI</name>